<dbReference type="InterPro" id="IPR029068">
    <property type="entry name" value="Glyas_Bleomycin-R_OHBP_Dase"/>
</dbReference>
<protein>
    <submittedName>
        <fullName evidence="2">VOC family protein</fullName>
    </submittedName>
</protein>
<dbReference type="PANTHER" id="PTHR34109">
    <property type="entry name" value="BNAUNNG04460D PROTEIN-RELATED"/>
    <property type="match status" value="1"/>
</dbReference>
<accession>A0ABX2MZ19</accession>
<proteinExistence type="predicted"/>
<dbReference type="PANTHER" id="PTHR34109:SF1">
    <property type="entry name" value="VOC DOMAIN-CONTAINING PROTEIN"/>
    <property type="match status" value="1"/>
</dbReference>
<feature type="domain" description="VOC" evidence="1">
    <location>
        <begin position="8"/>
        <end position="132"/>
    </location>
</feature>
<dbReference type="Proteomes" id="UP000652427">
    <property type="component" value="Unassembled WGS sequence"/>
</dbReference>
<gene>
    <name evidence="2" type="ORF">HUO14_01805</name>
</gene>
<dbReference type="RefSeq" id="WP_176278167.1">
    <property type="nucleotide sequence ID" value="NZ_JABWMH010000001.1"/>
</dbReference>
<name>A0ABX2MZ19_9SPHN</name>
<dbReference type="InterPro" id="IPR004360">
    <property type="entry name" value="Glyas_Fos-R_dOase_dom"/>
</dbReference>
<dbReference type="Pfam" id="PF00903">
    <property type="entry name" value="Glyoxalase"/>
    <property type="match status" value="1"/>
</dbReference>
<comment type="caution">
    <text evidence="2">The sequence shown here is derived from an EMBL/GenBank/DDBJ whole genome shotgun (WGS) entry which is preliminary data.</text>
</comment>
<dbReference type="EMBL" id="JABWMH010000001">
    <property type="protein sequence ID" value="NVD26636.1"/>
    <property type="molecule type" value="Genomic_DNA"/>
</dbReference>
<reference evidence="2 3" key="1">
    <citation type="submission" date="2020-06" db="EMBL/GenBank/DDBJ databases">
        <authorList>
            <person name="Kim S.-J."/>
            <person name="Park S.-J."/>
        </authorList>
    </citation>
    <scope>NUCLEOTIDE SEQUENCE [LARGE SCALE GENOMIC DNA]</scope>
    <source>
        <strain evidence="2 3">SW-151</strain>
    </source>
</reference>
<sequence>MTAWKEDGYRSVTPYITVDDAEAAIAFYARAFGATEHMRLPMGDKIGHADIIIGDSHVMLSDEFPDMDKLGPNKRGGATASLMIYVPDVDAAFAKAVAAGAEIVKPVEDQFYGDRSGWLKDPFGHEWTLSTHVEDVSEDEVGRRMEAMMAGEGA</sequence>
<organism evidence="2 3">
    <name type="scientific">Parasphingorhabdus flavimaris</name>
    <dbReference type="NCBI Taxonomy" id="266812"/>
    <lineage>
        <taxon>Bacteria</taxon>
        <taxon>Pseudomonadati</taxon>
        <taxon>Pseudomonadota</taxon>
        <taxon>Alphaproteobacteria</taxon>
        <taxon>Sphingomonadales</taxon>
        <taxon>Sphingomonadaceae</taxon>
        <taxon>Parasphingorhabdus</taxon>
    </lineage>
</organism>
<evidence type="ECO:0000313" key="2">
    <source>
        <dbReference type="EMBL" id="NVD26636.1"/>
    </source>
</evidence>
<evidence type="ECO:0000313" key="3">
    <source>
        <dbReference type="Proteomes" id="UP000652427"/>
    </source>
</evidence>
<dbReference type="CDD" id="cd07246">
    <property type="entry name" value="VOC_like"/>
    <property type="match status" value="1"/>
</dbReference>
<dbReference type="Gene3D" id="3.30.720.110">
    <property type="match status" value="1"/>
</dbReference>
<dbReference type="PROSITE" id="PS51819">
    <property type="entry name" value="VOC"/>
    <property type="match status" value="1"/>
</dbReference>
<keyword evidence="3" id="KW-1185">Reference proteome</keyword>
<dbReference type="Gene3D" id="3.30.720.120">
    <property type="match status" value="1"/>
</dbReference>
<evidence type="ECO:0000259" key="1">
    <source>
        <dbReference type="PROSITE" id="PS51819"/>
    </source>
</evidence>
<dbReference type="SUPFAM" id="SSF54593">
    <property type="entry name" value="Glyoxalase/Bleomycin resistance protein/Dihydroxybiphenyl dioxygenase"/>
    <property type="match status" value="1"/>
</dbReference>
<dbReference type="InterPro" id="IPR037523">
    <property type="entry name" value="VOC_core"/>
</dbReference>